<keyword evidence="1" id="KW-1185">Reference proteome</keyword>
<dbReference type="RefSeq" id="XP_019616528.1">
    <property type="nucleotide sequence ID" value="XM_019760969.1"/>
</dbReference>
<dbReference type="AlphaFoldDB" id="A0A6P4XWS6"/>
<dbReference type="OrthoDB" id="10501313at2759"/>
<dbReference type="GeneID" id="109464045"/>
<protein>
    <submittedName>
        <fullName evidence="2">Uncharacterized protein LOC109464045</fullName>
    </submittedName>
</protein>
<evidence type="ECO:0000313" key="1">
    <source>
        <dbReference type="Proteomes" id="UP000515135"/>
    </source>
</evidence>
<organism evidence="1 2">
    <name type="scientific">Branchiostoma belcheri</name>
    <name type="common">Amphioxus</name>
    <dbReference type="NCBI Taxonomy" id="7741"/>
    <lineage>
        <taxon>Eukaryota</taxon>
        <taxon>Metazoa</taxon>
        <taxon>Chordata</taxon>
        <taxon>Cephalochordata</taxon>
        <taxon>Leptocardii</taxon>
        <taxon>Amphioxiformes</taxon>
        <taxon>Branchiostomatidae</taxon>
        <taxon>Branchiostoma</taxon>
    </lineage>
</organism>
<proteinExistence type="predicted"/>
<accession>A0A6P4XWS6</accession>
<evidence type="ECO:0000313" key="2">
    <source>
        <dbReference type="RefSeq" id="XP_019616528.1"/>
    </source>
</evidence>
<dbReference type="Proteomes" id="UP000515135">
    <property type="component" value="Unplaced"/>
</dbReference>
<name>A0A6P4XWS6_BRABE</name>
<gene>
    <name evidence="2" type="primary">LOC109464045</name>
</gene>
<sequence length="208" mass="23408">MYLDLEPYTVPAGLKRTVKHTCGFFAELSGEEGHYMIAVTLDRKEVLRVDVETTSTAFENVDIVFATFDIEIKDPTSYGVYNCLLEKNGIQYPNATHIGPRFDENGKEHSILNTFQIIHPFAPDPWNVPTQTFQLNSCCREFNLQIVPPESVSRRERPVLVCSAEGLPDSVQRLEQHADRSLQGRLRTGCSITLHGAFAWDVYGQTSG</sequence>
<dbReference type="KEGG" id="bbel:109464045"/>
<reference evidence="2" key="1">
    <citation type="submission" date="2025-08" db="UniProtKB">
        <authorList>
            <consortium name="RefSeq"/>
        </authorList>
    </citation>
    <scope>IDENTIFICATION</scope>
    <source>
        <tissue evidence="2">Gonad</tissue>
    </source>
</reference>